<evidence type="ECO:0000256" key="2">
    <source>
        <dbReference type="SAM" id="Phobius"/>
    </source>
</evidence>
<keyword evidence="5" id="KW-1185">Reference proteome</keyword>
<comment type="caution">
    <text evidence="3">The sequence shown here is derived from an EMBL/GenBank/DDBJ whole genome shotgun (WGS) entry which is preliminary data.</text>
</comment>
<sequence>MLLTSSQVSIVLSSGIIFIFTAALFLSGYAIQQRTLRDLRAAIKPESRPQPLIFLPDQFKKSTTELPDGTIVEVEEDDYDYYQYAGKRKQQRLRKDKNGVPVVEAKPTTAQGEGGAAGVESRNTDNKDANDKPSPAAAGGANATTRKTKKQKQKQKQQSKSEGQASWSATAVEHPEKPEKPVSRQERRRLIKEELQRIHDAEEKNVYRRRVLW</sequence>
<dbReference type="EMBL" id="JAUEDM010000016">
    <property type="protein sequence ID" value="KAK3311825.1"/>
    <property type="molecule type" value="Genomic_DNA"/>
</dbReference>
<evidence type="ECO:0000256" key="1">
    <source>
        <dbReference type="SAM" id="MobiDB-lite"/>
    </source>
</evidence>
<proteinExistence type="predicted"/>
<feature type="compositionally biased region" description="Basic and acidic residues" evidence="1">
    <location>
        <begin position="122"/>
        <end position="131"/>
    </location>
</feature>
<protein>
    <submittedName>
        <fullName evidence="3">Uncharacterized protein</fullName>
    </submittedName>
</protein>
<dbReference type="AlphaFoldDB" id="A0AAE0LY19"/>
<name>A0AAE0LY19_9PEZI</name>
<feature type="transmembrane region" description="Helical" evidence="2">
    <location>
        <begin position="6"/>
        <end position="31"/>
    </location>
</feature>
<reference evidence="3" key="2">
    <citation type="submission" date="2023-06" db="EMBL/GenBank/DDBJ databases">
        <authorList>
            <consortium name="Lawrence Berkeley National Laboratory"/>
            <person name="Haridas S."/>
            <person name="Hensen N."/>
            <person name="Bonometti L."/>
            <person name="Westerberg I."/>
            <person name="Brannstrom I.O."/>
            <person name="Guillou S."/>
            <person name="Cros-Aarteil S."/>
            <person name="Calhoun S."/>
            <person name="Kuo A."/>
            <person name="Mondo S."/>
            <person name="Pangilinan J."/>
            <person name="Riley R."/>
            <person name="Labutti K."/>
            <person name="Andreopoulos B."/>
            <person name="Lipzen A."/>
            <person name="Chen C."/>
            <person name="Yanf M."/>
            <person name="Daum C."/>
            <person name="Ng V."/>
            <person name="Clum A."/>
            <person name="Steindorff A."/>
            <person name="Ohm R."/>
            <person name="Martin F."/>
            <person name="Silar P."/>
            <person name="Natvig D."/>
            <person name="Lalanne C."/>
            <person name="Gautier V."/>
            <person name="Ament-Velasquez S.L."/>
            <person name="Kruys A."/>
            <person name="Hutchinson M.I."/>
            <person name="Powell A.J."/>
            <person name="Barry K."/>
            <person name="Miller A.N."/>
            <person name="Grigoriev I.V."/>
            <person name="Debuchy R."/>
            <person name="Gladieux P."/>
            <person name="Thoren M.H."/>
            <person name="Johannesson H."/>
        </authorList>
    </citation>
    <scope>NUCLEOTIDE SEQUENCE</scope>
    <source>
        <strain evidence="3">CBS 118394</strain>
    </source>
</reference>
<evidence type="ECO:0000313" key="5">
    <source>
        <dbReference type="Proteomes" id="UP001283341"/>
    </source>
</evidence>
<gene>
    <name evidence="3" type="ORF">B0H66DRAFT_104372</name>
    <name evidence="4" type="ORF">B0H66DRAFT_78712</name>
</gene>
<feature type="compositionally biased region" description="Basic residues" evidence="1">
    <location>
        <begin position="146"/>
        <end position="157"/>
    </location>
</feature>
<dbReference type="Proteomes" id="UP001283341">
    <property type="component" value="Unassembled WGS sequence"/>
</dbReference>
<keyword evidence="2" id="KW-0472">Membrane</keyword>
<accession>A0AAE0LY19</accession>
<dbReference type="EMBL" id="JAUEDM010000001">
    <property type="protein sequence ID" value="KAK3330882.1"/>
    <property type="molecule type" value="Genomic_DNA"/>
</dbReference>
<evidence type="ECO:0000313" key="3">
    <source>
        <dbReference type="EMBL" id="KAK3311825.1"/>
    </source>
</evidence>
<keyword evidence="2" id="KW-0812">Transmembrane</keyword>
<feature type="compositionally biased region" description="Basic and acidic residues" evidence="1">
    <location>
        <begin position="173"/>
        <end position="185"/>
    </location>
</feature>
<keyword evidence="2" id="KW-1133">Transmembrane helix</keyword>
<organism evidence="3 5">
    <name type="scientific">Apodospora peruviana</name>
    <dbReference type="NCBI Taxonomy" id="516989"/>
    <lineage>
        <taxon>Eukaryota</taxon>
        <taxon>Fungi</taxon>
        <taxon>Dikarya</taxon>
        <taxon>Ascomycota</taxon>
        <taxon>Pezizomycotina</taxon>
        <taxon>Sordariomycetes</taxon>
        <taxon>Sordariomycetidae</taxon>
        <taxon>Sordariales</taxon>
        <taxon>Lasiosphaeriaceae</taxon>
        <taxon>Apodospora</taxon>
    </lineage>
</organism>
<reference evidence="3" key="1">
    <citation type="journal article" date="2023" name="Mol. Phylogenet. Evol.">
        <title>Genome-scale phylogeny and comparative genomics of the fungal order Sordariales.</title>
        <authorList>
            <person name="Hensen N."/>
            <person name="Bonometti L."/>
            <person name="Westerberg I."/>
            <person name="Brannstrom I.O."/>
            <person name="Guillou S."/>
            <person name="Cros-Aarteil S."/>
            <person name="Calhoun S."/>
            <person name="Haridas S."/>
            <person name="Kuo A."/>
            <person name="Mondo S."/>
            <person name="Pangilinan J."/>
            <person name="Riley R."/>
            <person name="LaButti K."/>
            <person name="Andreopoulos B."/>
            <person name="Lipzen A."/>
            <person name="Chen C."/>
            <person name="Yan M."/>
            <person name="Daum C."/>
            <person name="Ng V."/>
            <person name="Clum A."/>
            <person name="Steindorff A."/>
            <person name="Ohm R.A."/>
            <person name="Martin F."/>
            <person name="Silar P."/>
            <person name="Natvig D.O."/>
            <person name="Lalanne C."/>
            <person name="Gautier V."/>
            <person name="Ament-Velasquez S.L."/>
            <person name="Kruys A."/>
            <person name="Hutchinson M.I."/>
            <person name="Powell A.J."/>
            <person name="Barry K."/>
            <person name="Miller A.N."/>
            <person name="Grigoriev I.V."/>
            <person name="Debuchy R."/>
            <person name="Gladieux P."/>
            <person name="Hiltunen Thoren M."/>
            <person name="Johannesson H."/>
        </authorList>
    </citation>
    <scope>NUCLEOTIDE SEQUENCE</scope>
    <source>
        <strain evidence="3">CBS 118394</strain>
    </source>
</reference>
<feature type="region of interest" description="Disordered" evidence="1">
    <location>
        <begin position="88"/>
        <end position="188"/>
    </location>
</feature>
<evidence type="ECO:0000313" key="4">
    <source>
        <dbReference type="EMBL" id="KAK3330882.1"/>
    </source>
</evidence>